<dbReference type="Proteomes" id="UP001385951">
    <property type="component" value="Unassembled WGS sequence"/>
</dbReference>
<protein>
    <recommendedName>
        <fullName evidence="4">THO complex subunit 1</fullName>
    </recommendedName>
</protein>
<feature type="region of interest" description="Disordered" evidence="1">
    <location>
        <begin position="293"/>
        <end position="315"/>
    </location>
</feature>
<feature type="region of interest" description="Disordered" evidence="1">
    <location>
        <begin position="714"/>
        <end position="782"/>
    </location>
</feature>
<dbReference type="Pfam" id="PF11957">
    <property type="entry name" value="efThoc1"/>
    <property type="match status" value="1"/>
</dbReference>
<dbReference type="GO" id="GO:0006406">
    <property type="term" value="P:mRNA export from nucleus"/>
    <property type="evidence" value="ECO:0007669"/>
    <property type="project" value="TreeGrafter"/>
</dbReference>
<keyword evidence="3" id="KW-1185">Reference proteome</keyword>
<feature type="compositionally biased region" description="Basic and acidic residues" evidence="1">
    <location>
        <begin position="749"/>
        <end position="759"/>
    </location>
</feature>
<sequence length="782" mass="87944">MQAAEKSLKNLLQTLPPRPIEKHVLDEAVSKALEEAGQKSTQENRRTQWEYVLRNEVYTLAAKEGTALNDPSTTYYDDLQDILDVILSFTQQDACEPIFPFNILYELLETQTIASCSHIFSWIEERADHLTEGMVPQKGKALVLLRTLNDLLRRLSKMGSTTKFCGRILTFLSRVFPLGERSGVNLRGEYGPTWEGPGADKWDASKLESSQTKVEEDKMQVDESKTPSASQSSIKDEVKDDFYRVFWSLQLPFSRPVVFAESFTLPKFKEAVNKILPVIKEATAKERALMGSKAVSGSSLKRKREPELHPDPNSNNQDYFFAKYLTSPDLLDLEIADTHFRRQFIFQLLICLHHLLTFTKSAKEQWITPRNRSLQIDFTLEADDTQWVEDTIKRASEELRQTAPNGRQFAETIRVLLEREKNWIKWKNELCNTFDRDAWSVEVDDEDEQGRKVKRRIGLQEATLDVRKGMRADPPEWEHRYGSAPLTEIWEMGYRGLHDLQRPFQSGSIHDFVKKIKQEDARIDLRKKQLQKQAERAAQARAKAAAAAAAKVKEVKEVKEKEVEEVVAAPIATPASNTTEAPSSSTPRSLPAPSTSLQHPLPAKPGSAPSKPPSQDNTAASTTSAPASTPAPTPVPAPAPAPAPQPAPEPVPEPDYAADEMIRQYEENKVRWSWLALRTARDVYLNHLGKIGTGDVLQLQQEIEKEARDLKEREERFRRGEVQTMQEDQGAGSGMIPVASLGNMVGEAIKTEPHGKEEQAQTNGRDAEDDVKMDGPGETASS</sequence>
<dbReference type="PANTHER" id="PTHR13265:SF0">
    <property type="entry name" value="HPR1"/>
    <property type="match status" value="1"/>
</dbReference>
<gene>
    <name evidence="2" type="ORF">QCA50_002382</name>
</gene>
<evidence type="ECO:0008006" key="4">
    <source>
        <dbReference type="Google" id="ProtNLM"/>
    </source>
</evidence>
<reference evidence="2 3" key="1">
    <citation type="submission" date="2022-09" db="EMBL/GenBank/DDBJ databases">
        <authorList>
            <person name="Palmer J.M."/>
        </authorList>
    </citation>
    <scope>NUCLEOTIDE SEQUENCE [LARGE SCALE GENOMIC DNA]</scope>
    <source>
        <strain evidence="2 3">DSM 7382</strain>
    </source>
</reference>
<dbReference type="EMBL" id="JASBNA010000002">
    <property type="protein sequence ID" value="KAK7695192.1"/>
    <property type="molecule type" value="Genomic_DNA"/>
</dbReference>
<dbReference type="AlphaFoldDB" id="A0AAW0GTB3"/>
<feature type="compositionally biased region" description="Basic and acidic residues" evidence="1">
    <location>
        <begin position="213"/>
        <end position="225"/>
    </location>
</feature>
<organism evidence="2 3">
    <name type="scientific">Cerrena zonata</name>
    <dbReference type="NCBI Taxonomy" id="2478898"/>
    <lineage>
        <taxon>Eukaryota</taxon>
        <taxon>Fungi</taxon>
        <taxon>Dikarya</taxon>
        <taxon>Basidiomycota</taxon>
        <taxon>Agaricomycotina</taxon>
        <taxon>Agaricomycetes</taxon>
        <taxon>Polyporales</taxon>
        <taxon>Cerrenaceae</taxon>
        <taxon>Cerrena</taxon>
    </lineage>
</organism>
<feature type="compositionally biased region" description="Low complexity" evidence="1">
    <location>
        <begin position="600"/>
        <end position="609"/>
    </location>
</feature>
<comment type="caution">
    <text evidence="2">The sequence shown here is derived from an EMBL/GenBank/DDBJ whole genome shotgun (WGS) entry which is preliminary data.</text>
</comment>
<feature type="compositionally biased region" description="Polar residues" evidence="1">
    <location>
        <begin position="574"/>
        <end position="598"/>
    </location>
</feature>
<evidence type="ECO:0000313" key="3">
    <source>
        <dbReference type="Proteomes" id="UP001385951"/>
    </source>
</evidence>
<feature type="compositionally biased region" description="Pro residues" evidence="1">
    <location>
        <begin position="629"/>
        <end position="653"/>
    </location>
</feature>
<evidence type="ECO:0000313" key="2">
    <source>
        <dbReference type="EMBL" id="KAK7695192.1"/>
    </source>
</evidence>
<proteinExistence type="predicted"/>
<feature type="region of interest" description="Disordered" evidence="1">
    <location>
        <begin position="208"/>
        <end position="233"/>
    </location>
</feature>
<name>A0AAW0GTB3_9APHY</name>
<dbReference type="GO" id="GO:0000445">
    <property type="term" value="C:THO complex part of transcription export complex"/>
    <property type="evidence" value="ECO:0007669"/>
    <property type="project" value="TreeGrafter"/>
</dbReference>
<accession>A0AAW0GTB3</accession>
<dbReference type="PANTHER" id="PTHR13265">
    <property type="entry name" value="THO COMPLEX SUBUNIT 1"/>
    <property type="match status" value="1"/>
</dbReference>
<feature type="compositionally biased region" description="Low complexity" evidence="1">
    <location>
        <begin position="618"/>
        <end position="628"/>
    </location>
</feature>
<evidence type="ECO:0000256" key="1">
    <source>
        <dbReference type="SAM" id="MobiDB-lite"/>
    </source>
</evidence>
<feature type="region of interest" description="Disordered" evidence="1">
    <location>
        <begin position="569"/>
        <end position="658"/>
    </location>
</feature>
<dbReference type="InterPro" id="IPR021861">
    <property type="entry name" value="THO_THOC1"/>
</dbReference>